<dbReference type="OrthoDB" id="10612553at2759"/>
<feature type="region of interest" description="Disordered" evidence="1">
    <location>
        <begin position="1"/>
        <end position="117"/>
    </location>
</feature>
<protein>
    <submittedName>
        <fullName evidence="2">Uncharacterized protein</fullName>
    </submittedName>
</protein>
<gene>
    <name evidence="2" type="ORF">TrRE_jg11856</name>
</gene>
<reference evidence="2" key="1">
    <citation type="submission" date="2022-07" db="EMBL/GenBank/DDBJ databases">
        <title>Genome analysis of Parmales, a sister group of diatoms, reveals the evolutionary specialization of diatoms from phago-mixotrophs to photoautotrophs.</title>
        <authorList>
            <person name="Ban H."/>
            <person name="Sato S."/>
            <person name="Yoshikawa S."/>
            <person name="Kazumasa Y."/>
            <person name="Nakamura Y."/>
            <person name="Ichinomiya M."/>
            <person name="Saitoh K."/>
            <person name="Sato N."/>
            <person name="Blanc-Mathieu R."/>
            <person name="Endo H."/>
            <person name="Kuwata A."/>
            <person name="Ogata H."/>
        </authorList>
    </citation>
    <scope>NUCLEOTIDE SEQUENCE</scope>
</reference>
<organism evidence="2 3">
    <name type="scientific">Triparma retinervis</name>
    <dbReference type="NCBI Taxonomy" id="2557542"/>
    <lineage>
        <taxon>Eukaryota</taxon>
        <taxon>Sar</taxon>
        <taxon>Stramenopiles</taxon>
        <taxon>Ochrophyta</taxon>
        <taxon>Bolidophyceae</taxon>
        <taxon>Parmales</taxon>
        <taxon>Triparmaceae</taxon>
        <taxon>Triparma</taxon>
    </lineage>
</organism>
<feature type="compositionally biased region" description="Low complexity" evidence="1">
    <location>
        <begin position="19"/>
        <end position="28"/>
    </location>
</feature>
<feature type="non-terminal residue" evidence="2">
    <location>
        <position position="1"/>
    </location>
</feature>
<dbReference type="Proteomes" id="UP001165082">
    <property type="component" value="Unassembled WGS sequence"/>
</dbReference>
<evidence type="ECO:0000313" key="3">
    <source>
        <dbReference type="Proteomes" id="UP001165082"/>
    </source>
</evidence>
<sequence>MTKIAPTEDPLPSSPAPSPASSASPHPSDSVTVPVEKAATDLAEAPTPEAPTPEVPNPEVPNPEVPTPEVPTDAKDGGGEDGTKEDPAEKEEVKVEGGEKEEETKPKEEETKPKEPRVTKDGYVEGAEEILEGEERKDWVPTRHDLEKMKEWSTDNMESMRYRRIVWRHPQLDPWAGTYTKRDGTVVVMADYIAAGGKCNTVVAANGSTCKIVCEPPLKTAW</sequence>
<dbReference type="AlphaFoldDB" id="A0A9W7DNN0"/>
<name>A0A9W7DNN0_9STRA</name>
<proteinExistence type="predicted"/>
<evidence type="ECO:0000256" key="1">
    <source>
        <dbReference type="SAM" id="MobiDB-lite"/>
    </source>
</evidence>
<dbReference type="EMBL" id="BRXZ01003201">
    <property type="protein sequence ID" value="GMH49683.1"/>
    <property type="molecule type" value="Genomic_DNA"/>
</dbReference>
<feature type="compositionally biased region" description="Pro residues" evidence="1">
    <location>
        <begin position="48"/>
        <end position="69"/>
    </location>
</feature>
<feature type="compositionally biased region" description="Basic and acidic residues" evidence="1">
    <location>
        <begin position="72"/>
        <end position="117"/>
    </location>
</feature>
<accession>A0A9W7DNN0</accession>
<comment type="caution">
    <text evidence="2">The sequence shown here is derived from an EMBL/GenBank/DDBJ whole genome shotgun (WGS) entry which is preliminary data.</text>
</comment>
<keyword evidence="3" id="KW-1185">Reference proteome</keyword>
<evidence type="ECO:0000313" key="2">
    <source>
        <dbReference type="EMBL" id="GMH49683.1"/>
    </source>
</evidence>